<reference evidence="2" key="1">
    <citation type="journal article" date="2020" name="New Phytol.">
        <title>Comparative genomics reveals dynamic genome evolution in host specialist ectomycorrhizal fungi.</title>
        <authorList>
            <person name="Lofgren L.A."/>
            <person name="Nguyen N.H."/>
            <person name="Vilgalys R."/>
            <person name="Ruytinx J."/>
            <person name="Liao H.L."/>
            <person name="Branco S."/>
            <person name="Kuo A."/>
            <person name="LaButti K."/>
            <person name="Lipzen A."/>
            <person name="Andreopoulos W."/>
            <person name="Pangilinan J."/>
            <person name="Riley R."/>
            <person name="Hundley H."/>
            <person name="Na H."/>
            <person name="Barry K."/>
            <person name="Grigoriev I.V."/>
            <person name="Stajich J.E."/>
            <person name="Kennedy P.G."/>
        </authorList>
    </citation>
    <scope>NUCLEOTIDE SEQUENCE</scope>
    <source>
        <strain evidence="2">FC423</strain>
    </source>
</reference>
<evidence type="ECO:0000313" key="2">
    <source>
        <dbReference type="EMBL" id="KAG2102530.1"/>
    </source>
</evidence>
<protein>
    <submittedName>
        <fullName evidence="2">Uncharacterized protein</fullName>
    </submittedName>
</protein>
<dbReference type="EMBL" id="JABBWM010000047">
    <property type="protein sequence ID" value="KAG2102530.1"/>
    <property type="molecule type" value="Genomic_DNA"/>
</dbReference>
<dbReference type="Proteomes" id="UP000823399">
    <property type="component" value="Unassembled WGS sequence"/>
</dbReference>
<dbReference type="GeneID" id="64695258"/>
<keyword evidence="3" id="KW-1185">Reference proteome</keyword>
<feature type="region of interest" description="Disordered" evidence="1">
    <location>
        <begin position="1"/>
        <end position="34"/>
    </location>
</feature>
<dbReference type="RefSeq" id="XP_041290208.1">
    <property type="nucleotide sequence ID" value="XM_041432999.1"/>
</dbReference>
<comment type="caution">
    <text evidence="2">The sequence shown here is derived from an EMBL/GenBank/DDBJ whole genome shotgun (WGS) entry which is preliminary data.</text>
</comment>
<dbReference type="OrthoDB" id="3058840at2759"/>
<organism evidence="2 3">
    <name type="scientific">Suillus discolor</name>
    <dbReference type="NCBI Taxonomy" id="1912936"/>
    <lineage>
        <taxon>Eukaryota</taxon>
        <taxon>Fungi</taxon>
        <taxon>Dikarya</taxon>
        <taxon>Basidiomycota</taxon>
        <taxon>Agaricomycotina</taxon>
        <taxon>Agaricomycetes</taxon>
        <taxon>Agaricomycetidae</taxon>
        <taxon>Boletales</taxon>
        <taxon>Suillineae</taxon>
        <taxon>Suillaceae</taxon>
        <taxon>Suillus</taxon>
    </lineage>
</organism>
<name>A0A9P7F2G6_9AGAM</name>
<dbReference type="AlphaFoldDB" id="A0A9P7F2G6"/>
<evidence type="ECO:0000256" key="1">
    <source>
        <dbReference type="SAM" id="MobiDB-lite"/>
    </source>
</evidence>
<gene>
    <name evidence="2" type="ORF">F5147DRAFT_639186</name>
</gene>
<feature type="compositionally biased region" description="Basic and acidic residues" evidence="1">
    <location>
        <begin position="10"/>
        <end position="26"/>
    </location>
</feature>
<accession>A0A9P7F2G6</accession>
<sequence length="277" mass="32319">MMASASGLRQPKEANKGKNGFRDRHIPLHSTNPDDLAISRHHFAQYVLASKGSYNGPSLKDLKATPNEAPKETLEIVDDKIKELRRQHQEDIELLTAFQAAEYRQEVLSKYSCIDDSMMGVDAEDLTQVDYLAALNELYSDARPMKRFQHDMDDSLSQIRYNYLKSLLPLLTQRRQLKWREKSNRRHRDAQFPQSIEEYHNIPDRDVQLRIARFLMRSTSERDRMMDEYGWAWRAVEPLLLAFKANEGFRNEISESLKDAQALDPRRRPTATPGWQL</sequence>
<evidence type="ECO:0000313" key="3">
    <source>
        <dbReference type="Proteomes" id="UP000823399"/>
    </source>
</evidence>
<proteinExistence type="predicted"/>